<evidence type="ECO:0000256" key="2">
    <source>
        <dbReference type="ARBA" id="ARBA00022448"/>
    </source>
</evidence>
<dbReference type="SUPFAM" id="SSF52540">
    <property type="entry name" value="P-loop containing nucleoside triphosphate hydrolases"/>
    <property type="match status" value="1"/>
</dbReference>
<accession>A0A9E7CXD6</accession>
<evidence type="ECO:0000256" key="3">
    <source>
        <dbReference type="ARBA" id="ARBA00022741"/>
    </source>
</evidence>
<dbReference type="AlphaFoldDB" id="T0CIM2"/>
<dbReference type="CDD" id="cd03268">
    <property type="entry name" value="ABC_BcrA_bacitracin_resist"/>
    <property type="match status" value="1"/>
</dbReference>
<keyword evidence="2" id="KW-0813">Transport</keyword>
<dbReference type="InterPro" id="IPR017871">
    <property type="entry name" value="ABC_transporter-like_CS"/>
</dbReference>
<sequence length="315" mass="34199">MSVLTLEHVSKTIGRRLIVDDVNMAVEPGEVYGFLGPNGAGKTTTIRMIVGLIRPTKGSIRVMGHDISRDRRAALSHVGAIVENPETYSYLTARQNLVHYARLAGIPHAKRRIEEVVDLVGLTGRVDDKVKRYSLGMRQRLGVAQALLANPKLLVLDEPTNGLDPAGIREFREMIRNLAQGGMSVLVSSHLLSEIQMMCDRVAILKGGRIIAQRSVSSLVDGTASAAMIRVSNENAAVRVLKDRQWDAEVSAAHVIRVRTDGSAIPKLIRDLVRAEIDIYAVEPARESLEEAFLELTDDKLASSSSTPAGGVANA</sequence>
<dbReference type="Gene3D" id="3.40.50.300">
    <property type="entry name" value="P-loop containing nucleotide triphosphate hydrolases"/>
    <property type="match status" value="1"/>
</dbReference>
<dbReference type="eggNOG" id="COG1131">
    <property type="taxonomic scope" value="Bacteria"/>
</dbReference>
<dbReference type="OrthoDB" id="2290519at2"/>
<keyword evidence="6" id="KW-1185">Reference proteome</keyword>
<dbReference type="PANTHER" id="PTHR43335">
    <property type="entry name" value="ABC TRANSPORTER, ATP-BINDING PROTEIN"/>
    <property type="match status" value="1"/>
</dbReference>
<evidence type="ECO:0000313" key="5">
    <source>
        <dbReference type="EMBL" id="UNO47781.1"/>
    </source>
</evidence>
<dbReference type="PANTHER" id="PTHR43335:SF4">
    <property type="entry name" value="ABC TRANSPORTER, ATP-BINDING PROTEIN"/>
    <property type="match status" value="1"/>
</dbReference>
<dbReference type="STRING" id="1356854.N007_20055"/>
<dbReference type="InterPro" id="IPR003593">
    <property type="entry name" value="AAA+_ATPase"/>
</dbReference>
<organism evidence="5 6">
    <name type="scientific">Alicyclobacillus acidoterrestris (strain ATCC 49025 / DSM 3922 / CIP 106132 / NCIMB 13137 / GD3B)</name>
    <dbReference type="NCBI Taxonomy" id="1356854"/>
    <lineage>
        <taxon>Bacteria</taxon>
        <taxon>Bacillati</taxon>
        <taxon>Bacillota</taxon>
        <taxon>Bacilli</taxon>
        <taxon>Bacillales</taxon>
        <taxon>Alicyclobacillaceae</taxon>
        <taxon>Alicyclobacillus</taxon>
    </lineage>
</organism>
<evidence type="ECO:0000313" key="6">
    <source>
        <dbReference type="Proteomes" id="UP000829401"/>
    </source>
</evidence>
<dbReference type="PROSITE" id="PS00211">
    <property type="entry name" value="ABC_TRANSPORTER_1"/>
    <property type="match status" value="1"/>
</dbReference>
<evidence type="ECO:0000256" key="1">
    <source>
        <dbReference type="ARBA" id="ARBA00005417"/>
    </source>
</evidence>
<comment type="similarity">
    <text evidence="1">Belongs to the ABC transporter superfamily.</text>
</comment>
<reference evidence="6" key="1">
    <citation type="journal article" date="2022" name="G3 (Bethesda)">
        <title>Unveiling the complete genome sequence of Alicyclobacillus acidoterrestris DSM 3922T, a taint-producing strain.</title>
        <authorList>
            <person name="Leonardo I.C."/>
            <person name="Barreto Crespo M.T."/>
            <person name="Gaspar F.B."/>
        </authorList>
    </citation>
    <scope>NUCLEOTIDE SEQUENCE [LARGE SCALE GENOMIC DNA]</scope>
    <source>
        <strain evidence="6">DSM 3922</strain>
    </source>
</reference>
<dbReference type="GO" id="GO:0005524">
    <property type="term" value="F:ATP binding"/>
    <property type="evidence" value="ECO:0007669"/>
    <property type="project" value="UniProtKB-KW"/>
</dbReference>
<dbReference type="RefSeq" id="WP_021295214.1">
    <property type="nucleotide sequence ID" value="NZ_AURB01000049.1"/>
</dbReference>
<proteinExistence type="inferred from homology"/>
<dbReference type="Pfam" id="PF00005">
    <property type="entry name" value="ABC_tran"/>
    <property type="match status" value="1"/>
</dbReference>
<protein>
    <submittedName>
        <fullName evidence="5">ABC transporter ATP-binding protein</fullName>
    </submittedName>
</protein>
<accession>T0CIM2</accession>
<keyword evidence="3" id="KW-0547">Nucleotide-binding</keyword>
<dbReference type="GO" id="GO:0016887">
    <property type="term" value="F:ATP hydrolysis activity"/>
    <property type="evidence" value="ECO:0007669"/>
    <property type="project" value="InterPro"/>
</dbReference>
<dbReference type="EMBL" id="CP080467">
    <property type="protein sequence ID" value="UNO47781.1"/>
    <property type="molecule type" value="Genomic_DNA"/>
</dbReference>
<dbReference type="InterPro" id="IPR027417">
    <property type="entry name" value="P-loop_NTPase"/>
</dbReference>
<evidence type="ECO:0000256" key="4">
    <source>
        <dbReference type="ARBA" id="ARBA00022840"/>
    </source>
</evidence>
<name>T0CIM2_ALIAG</name>
<gene>
    <name evidence="5" type="ORF">K1I37_13935</name>
</gene>
<dbReference type="KEGG" id="aaco:K1I37_13935"/>
<dbReference type="SMART" id="SM00382">
    <property type="entry name" value="AAA"/>
    <property type="match status" value="1"/>
</dbReference>
<dbReference type="InterPro" id="IPR003439">
    <property type="entry name" value="ABC_transporter-like_ATP-bd"/>
</dbReference>
<dbReference type="PROSITE" id="PS50893">
    <property type="entry name" value="ABC_TRANSPORTER_2"/>
    <property type="match status" value="1"/>
</dbReference>
<keyword evidence="4 5" id="KW-0067">ATP-binding</keyword>
<dbReference type="Proteomes" id="UP000829401">
    <property type="component" value="Chromosome"/>
</dbReference>